<dbReference type="GO" id="GO:0006430">
    <property type="term" value="P:lysyl-tRNA aminoacylation"/>
    <property type="evidence" value="ECO:0007669"/>
    <property type="project" value="TreeGrafter"/>
</dbReference>
<dbReference type="GO" id="GO:0004523">
    <property type="term" value="F:RNA-DNA hybrid ribonuclease activity"/>
    <property type="evidence" value="ECO:0007669"/>
    <property type="project" value="InterPro"/>
</dbReference>
<organism evidence="5">
    <name type="scientific">Fagus sylvatica</name>
    <name type="common">Beechnut</name>
    <dbReference type="NCBI Taxonomy" id="28930"/>
    <lineage>
        <taxon>Eukaryota</taxon>
        <taxon>Viridiplantae</taxon>
        <taxon>Streptophyta</taxon>
        <taxon>Embryophyta</taxon>
        <taxon>Tracheophyta</taxon>
        <taxon>Spermatophyta</taxon>
        <taxon>Magnoliopsida</taxon>
        <taxon>eudicotyledons</taxon>
        <taxon>Gunneridae</taxon>
        <taxon>Pentapetalae</taxon>
        <taxon>rosids</taxon>
        <taxon>fabids</taxon>
        <taxon>Fagales</taxon>
        <taxon>Fagaceae</taxon>
        <taxon>Fagus</taxon>
    </lineage>
</organism>
<gene>
    <name evidence="5" type="ORF">FSB_LOCUS17091</name>
</gene>
<dbReference type="EMBL" id="OIVN01001050">
    <property type="protein sequence ID" value="SPC89209.1"/>
    <property type="molecule type" value="Genomic_DNA"/>
</dbReference>
<dbReference type="InterPro" id="IPR045864">
    <property type="entry name" value="aa-tRNA-synth_II/BPL/LPL"/>
</dbReference>
<name>A0A2N9FQH0_FAGSY</name>
<reference evidence="5" key="1">
    <citation type="submission" date="2018-02" db="EMBL/GenBank/DDBJ databases">
        <authorList>
            <person name="Cohen D.B."/>
            <person name="Kent A.D."/>
        </authorList>
    </citation>
    <scope>NUCLEOTIDE SEQUENCE</scope>
</reference>
<dbReference type="GO" id="GO:0005829">
    <property type="term" value="C:cytosol"/>
    <property type="evidence" value="ECO:0007669"/>
    <property type="project" value="TreeGrafter"/>
</dbReference>
<dbReference type="PANTHER" id="PTHR42918">
    <property type="entry name" value="LYSYL-TRNA SYNTHETASE"/>
    <property type="match status" value="1"/>
</dbReference>
<sequence>MMNNDAYEDYQLWMHQSMCSSSTWREKRRLKTSELKSCACKSLDKNGVSVGIGGDPKGEHAQVDLETLLGQPGIGISLDDGELEDLVVPSITEGENLELSRVPEPEEIRGIVWEMNPWKAPSPDGLPGLFFKKWIVENVVLAQEIVHSFKKSKRRKGSVGFKLDFHKAYDSHDGMGFCIGCPQGTIHGVKLAPEAPGISSLLYADDVLLFCGAKVGEVEAILQCVDKYCAWSGQSVSREKSGIFVSKGVHKQFIQQVKQQWRFKQVSQGAKYLGTPLFPSKHKSNDFAFVKEKLEARISGWKSKSLSWMGRATLIKSVALSIPLYTMSSFKLPKKICQDLDAVVQKFWWNPRKEGNCFHTPLAWSELCRPQSHGGLGFRFFESFNEAMIAKLACLRADRFQITSLKELVEAIIYPPNELELGDDLKEKFILLGALIVDQLWKCCNLIRFEGSQIDAEKILRNIWALEAEHWNSSGAAVARDWRGEMVFSNAKKVNTIIPLQAEAEAILWSCQLAQAHGIERLSSLTFFIGLAHGLGGRLIKLPILMQNGLCNTAIGLVGHFLEETCVNPTFIINHLEIMSPLAKWHRMKKVLTERFELFINKHELCNAYIELNDPVVQRQRFAEQLKDRQSSDDEAMALDETLCTALEFGLQIQLVVGDWKVLLFPAMRPQDESSAKGTHSHFGPCIVPLLSV</sequence>
<dbReference type="AlphaFoldDB" id="A0A2N9FQH0"/>
<dbReference type="SUPFAM" id="SSF55681">
    <property type="entry name" value="Class II aaRS and biotin synthetases"/>
    <property type="match status" value="1"/>
</dbReference>
<keyword evidence="2" id="KW-0547">Nucleotide-binding</keyword>
<evidence type="ECO:0000256" key="1">
    <source>
        <dbReference type="ARBA" id="ARBA00022598"/>
    </source>
</evidence>
<evidence type="ECO:0000256" key="2">
    <source>
        <dbReference type="ARBA" id="ARBA00022741"/>
    </source>
</evidence>
<dbReference type="PANTHER" id="PTHR42918:SF9">
    <property type="entry name" value="LYSINE--TRNA LIGASE"/>
    <property type="match status" value="1"/>
</dbReference>
<evidence type="ECO:0000313" key="5">
    <source>
        <dbReference type="EMBL" id="SPC89209.1"/>
    </source>
</evidence>
<dbReference type="Gene3D" id="3.30.930.10">
    <property type="entry name" value="Bira Bifunctional Protein, Domain 2"/>
    <property type="match status" value="1"/>
</dbReference>
<dbReference type="GO" id="GO:0000049">
    <property type="term" value="F:tRNA binding"/>
    <property type="evidence" value="ECO:0007669"/>
    <property type="project" value="TreeGrafter"/>
</dbReference>
<evidence type="ECO:0000259" key="4">
    <source>
        <dbReference type="Pfam" id="PF00152"/>
    </source>
</evidence>
<keyword evidence="1" id="KW-0436">Ligase</keyword>
<dbReference type="InterPro" id="IPR004364">
    <property type="entry name" value="Aa-tRNA-synt_II"/>
</dbReference>
<dbReference type="GO" id="GO:0004824">
    <property type="term" value="F:lysine-tRNA ligase activity"/>
    <property type="evidence" value="ECO:0007669"/>
    <property type="project" value="TreeGrafter"/>
</dbReference>
<feature type="domain" description="Aminoacyl-tRNA synthetase class II (D/K/N)" evidence="4">
    <location>
        <begin position="464"/>
        <end position="651"/>
    </location>
</feature>
<proteinExistence type="predicted"/>
<dbReference type="Pfam" id="PF00152">
    <property type="entry name" value="tRNA-synt_2"/>
    <property type="match status" value="1"/>
</dbReference>
<dbReference type="GO" id="GO:0005524">
    <property type="term" value="F:ATP binding"/>
    <property type="evidence" value="ECO:0007669"/>
    <property type="project" value="InterPro"/>
</dbReference>
<evidence type="ECO:0000256" key="3">
    <source>
        <dbReference type="ARBA" id="ARBA00022840"/>
    </source>
</evidence>
<accession>A0A2N9FQH0</accession>
<keyword evidence="3" id="KW-0067">ATP-binding</keyword>
<protein>
    <recommendedName>
        <fullName evidence="4">Aminoacyl-tRNA synthetase class II (D/K/N) domain-containing protein</fullName>
    </recommendedName>
</protein>